<dbReference type="EMBL" id="UFQT01001028">
    <property type="protein sequence ID" value="SSX28539.1"/>
    <property type="molecule type" value="Genomic_DNA"/>
</dbReference>
<evidence type="ECO:0000256" key="4">
    <source>
        <dbReference type="SAM" id="SignalP"/>
    </source>
</evidence>
<evidence type="ECO:0000313" key="5">
    <source>
        <dbReference type="EMBL" id="SSX28539.1"/>
    </source>
</evidence>
<dbReference type="FunFam" id="3.15.10.30:FF:000001">
    <property type="entry name" value="Takeout-like protein 1"/>
    <property type="match status" value="1"/>
</dbReference>
<dbReference type="PANTHER" id="PTHR11008">
    <property type="entry name" value="PROTEIN TAKEOUT-LIKE PROTEIN"/>
    <property type="match status" value="1"/>
</dbReference>
<comment type="similarity">
    <text evidence="3">Belongs to the TO family.</text>
</comment>
<dbReference type="InterPro" id="IPR010562">
    <property type="entry name" value="Haemolymph_juvenile_hormone-bd"/>
</dbReference>
<sequence>MEFIKFGIFLLVLVLNHKSQAQFPSNIIERCVVHDNNCLKDAIQHVLKNYPTGVKQLGLRSIDPLKVEKLDINIGKNSPINMNLNFKNTELLGLSQSVIKSVTGFEKEIGSRIDIKGFTPTINLVGDYKISGSILLVPVVGSGPSNITLTNTDYTLKFLPKLTTKNGKTYVEIEKCKLKLNTKRVHHNFSNLFNGDVVLGENMNRIMNENWELIWSNNQPAVEESMSYIMKNVLNDVFATTSFDDLFSQ</sequence>
<dbReference type="SMART" id="SM00700">
    <property type="entry name" value="JHBP"/>
    <property type="match status" value="1"/>
</dbReference>
<protein>
    <submittedName>
        <fullName evidence="5">CSON000204 protein</fullName>
    </submittedName>
</protein>
<evidence type="ECO:0000256" key="1">
    <source>
        <dbReference type="ARBA" id="ARBA00022729"/>
    </source>
</evidence>
<dbReference type="GO" id="GO:0007623">
    <property type="term" value="P:circadian rhythm"/>
    <property type="evidence" value="ECO:0007669"/>
    <property type="project" value="UniProtKB-ARBA"/>
</dbReference>
<keyword evidence="1 4" id="KW-0732">Signal</keyword>
<organism evidence="5">
    <name type="scientific">Culicoides sonorensis</name>
    <name type="common">Biting midge</name>
    <dbReference type="NCBI Taxonomy" id="179676"/>
    <lineage>
        <taxon>Eukaryota</taxon>
        <taxon>Metazoa</taxon>
        <taxon>Ecdysozoa</taxon>
        <taxon>Arthropoda</taxon>
        <taxon>Hexapoda</taxon>
        <taxon>Insecta</taxon>
        <taxon>Pterygota</taxon>
        <taxon>Neoptera</taxon>
        <taxon>Endopterygota</taxon>
        <taxon>Diptera</taxon>
        <taxon>Nematocera</taxon>
        <taxon>Chironomoidea</taxon>
        <taxon>Ceratopogonidae</taxon>
        <taxon>Ceratopogoninae</taxon>
        <taxon>Culicoides</taxon>
        <taxon>Monoculicoides</taxon>
    </lineage>
</organism>
<dbReference type="PANTHER" id="PTHR11008:SF41">
    <property type="entry name" value="RE70318P"/>
    <property type="match status" value="1"/>
</dbReference>
<evidence type="ECO:0000256" key="3">
    <source>
        <dbReference type="ARBA" id="ARBA00060902"/>
    </source>
</evidence>
<feature type="chain" id="PRO_5016295132" evidence="4">
    <location>
        <begin position="22"/>
        <end position="249"/>
    </location>
</feature>
<feature type="signal peptide" evidence="4">
    <location>
        <begin position="1"/>
        <end position="21"/>
    </location>
</feature>
<dbReference type="GO" id="GO:0005615">
    <property type="term" value="C:extracellular space"/>
    <property type="evidence" value="ECO:0007669"/>
    <property type="project" value="TreeGrafter"/>
</dbReference>
<evidence type="ECO:0000256" key="2">
    <source>
        <dbReference type="ARBA" id="ARBA00023108"/>
    </source>
</evidence>
<dbReference type="Gene3D" id="3.15.10.30">
    <property type="entry name" value="Haemolymph juvenile hormone binding protein"/>
    <property type="match status" value="1"/>
</dbReference>
<dbReference type="InterPro" id="IPR038606">
    <property type="entry name" value="To_sf"/>
</dbReference>
<gene>
    <name evidence="5" type="primary">CSON000204</name>
</gene>
<name>A0A336MHV1_CULSO</name>
<proteinExistence type="inferred from homology"/>
<reference evidence="5" key="1">
    <citation type="submission" date="2018-07" db="EMBL/GenBank/DDBJ databases">
        <authorList>
            <person name="Quirk P.G."/>
            <person name="Krulwich T.A."/>
        </authorList>
    </citation>
    <scope>NUCLEOTIDE SEQUENCE</scope>
</reference>
<dbReference type="AlphaFoldDB" id="A0A336MHV1"/>
<dbReference type="Pfam" id="PF06585">
    <property type="entry name" value="JHBP"/>
    <property type="match status" value="1"/>
</dbReference>
<dbReference type="OMA" id="RTDRIEM"/>
<dbReference type="VEuPathDB" id="VectorBase:CSON000204"/>
<accession>A0A336MHV1</accession>
<keyword evidence="2" id="KW-0090">Biological rhythms</keyword>